<dbReference type="EMBL" id="KZ824427">
    <property type="protein sequence ID" value="RAL03501.1"/>
    <property type="molecule type" value="Genomic_DNA"/>
</dbReference>
<keyword evidence="2" id="KW-0378">Hydrolase</keyword>
<dbReference type="InterPro" id="IPR005945">
    <property type="entry name" value="Pro_imino_pep"/>
</dbReference>
<evidence type="ECO:0000313" key="4">
    <source>
        <dbReference type="EMBL" id="RAL03501.1"/>
    </source>
</evidence>
<evidence type="ECO:0000313" key="5">
    <source>
        <dbReference type="Proteomes" id="UP000249402"/>
    </source>
</evidence>
<dbReference type="VEuPathDB" id="FungiDB:BO80DRAFT_432736"/>
<sequence length="305" mass="34114">MATTPAQEGTVEFAYASLPKPAQTWYRIYGDLQAGTPLVVLHGGPGFCHNYMLPLAALASDRPVILYDQIGNGLSSHYPEKRGDQEFWTVSLFIAELESLLRQLGIAGNFDLLGHSWGGMLGLDFAARQPTGLRRLILSNTPASAALWLESVNRLRATLPQEIQDTLQRCEADGRLESKEYEDATVEFLSRFCCRAQPWPEELMQSLVWATEKDSTIVSTMLGPSEFWIEGSLKDWSGLDRLHQIQVPTLVINGKYDEAQDSAVEPLFWGIDKVRWITLADSSHCPQFDDCEKYLSIIGEFLGRA</sequence>
<dbReference type="InterPro" id="IPR029058">
    <property type="entry name" value="AB_hydrolase_fold"/>
</dbReference>
<dbReference type="GeneID" id="37225663"/>
<dbReference type="InterPro" id="IPR000073">
    <property type="entry name" value="AB_hydrolase_1"/>
</dbReference>
<keyword evidence="5" id="KW-1185">Reference proteome</keyword>
<dbReference type="GO" id="GO:0006508">
    <property type="term" value="P:proteolysis"/>
    <property type="evidence" value="ECO:0007669"/>
    <property type="project" value="InterPro"/>
</dbReference>
<dbReference type="Pfam" id="PF00561">
    <property type="entry name" value="Abhydrolase_1"/>
    <property type="match status" value="1"/>
</dbReference>
<organism evidence="4 5">
    <name type="scientific">Aspergillus ibericus CBS 121593</name>
    <dbReference type="NCBI Taxonomy" id="1448316"/>
    <lineage>
        <taxon>Eukaryota</taxon>
        <taxon>Fungi</taxon>
        <taxon>Dikarya</taxon>
        <taxon>Ascomycota</taxon>
        <taxon>Pezizomycotina</taxon>
        <taxon>Eurotiomycetes</taxon>
        <taxon>Eurotiomycetidae</taxon>
        <taxon>Eurotiales</taxon>
        <taxon>Aspergillaceae</taxon>
        <taxon>Aspergillus</taxon>
        <taxon>Aspergillus subgen. Circumdati</taxon>
    </lineage>
</organism>
<evidence type="ECO:0000256" key="1">
    <source>
        <dbReference type="ARBA" id="ARBA00010088"/>
    </source>
</evidence>
<dbReference type="NCBIfam" id="TIGR01250">
    <property type="entry name" value="pro_imino_pep_2"/>
    <property type="match status" value="1"/>
</dbReference>
<comment type="similarity">
    <text evidence="1">Belongs to the peptidase S33 family.</text>
</comment>
<dbReference type="PRINTS" id="PR00793">
    <property type="entry name" value="PROAMNOPTASE"/>
</dbReference>
<dbReference type="STRING" id="1448316.A0A395H6E8"/>
<proteinExistence type="inferred from homology"/>
<dbReference type="Gene3D" id="3.40.50.1820">
    <property type="entry name" value="alpha/beta hydrolase"/>
    <property type="match status" value="1"/>
</dbReference>
<dbReference type="InterPro" id="IPR002410">
    <property type="entry name" value="Peptidase_S33"/>
</dbReference>
<feature type="domain" description="AB hydrolase-1" evidence="3">
    <location>
        <begin position="37"/>
        <end position="289"/>
    </location>
</feature>
<evidence type="ECO:0000256" key="2">
    <source>
        <dbReference type="ARBA" id="ARBA00022801"/>
    </source>
</evidence>
<dbReference type="OrthoDB" id="190201at2759"/>
<dbReference type="PANTHER" id="PTHR43433">
    <property type="entry name" value="HYDROLASE, ALPHA/BETA FOLD FAMILY PROTEIN"/>
    <property type="match status" value="1"/>
</dbReference>
<name>A0A395H6E8_9EURO</name>
<dbReference type="RefSeq" id="XP_025577828.1">
    <property type="nucleotide sequence ID" value="XM_025720798.1"/>
</dbReference>
<dbReference type="PIRSF" id="PIRSF005539">
    <property type="entry name" value="Pept_S33_TRI_F1"/>
    <property type="match status" value="1"/>
</dbReference>
<reference evidence="4 5" key="1">
    <citation type="submission" date="2018-02" db="EMBL/GenBank/DDBJ databases">
        <title>The genomes of Aspergillus section Nigri reveals drivers in fungal speciation.</title>
        <authorList>
            <consortium name="DOE Joint Genome Institute"/>
            <person name="Vesth T.C."/>
            <person name="Nybo J."/>
            <person name="Theobald S."/>
            <person name="Brandl J."/>
            <person name="Frisvad J.C."/>
            <person name="Nielsen K.F."/>
            <person name="Lyhne E.K."/>
            <person name="Kogle M.E."/>
            <person name="Kuo A."/>
            <person name="Riley R."/>
            <person name="Clum A."/>
            <person name="Nolan M."/>
            <person name="Lipzen A."/>
            <person name="Salamov A."/>
            <person name="Henrissat B."/>
            <person name="Wiebenga A."/>
            <person name="De vries R.P."/>
            <person name="Grigoriev I.V."/>
            <person name="Mortensen U.H."/>
            <person name="Andersen M.R."/>
            <person name="Baker S.E."/>
        </authorList>
    </citation>
    <scope>NUCLEOTIDE SEQUENCE [LARGE SCALE GENOMIC DNA]</scope>
    <source>
        <strain evidence="4 5">CBS 121593</strain>
    </source>
</reference>
<evidence type="ECO:0000259" key="3">
    <source>
        <dbReference type="Pfam" id="PF00561"/>
    </source>
</evidence>
<dbReference type="PRINTS" id="PR00111">
    <property type="entry name" value="ABHYDROLASE"/>
</dbReference>
<protein>
    <submittedName>
        <fullName evidence="4">Proline-specific peptidase</fullName>
    </submittedName>
</protein>
<accession>A0A395H6E8</accession>
<dbReference type="GO" id="GO:0008233">
    <property type="term" value="F:peptidase activity"/>
    <property type="evidence" value="ECO:0007669"/>
    <property type="project" value="InterPro"/>
</dbReference>
<dbReference type="AlphaFoldDB" id="A0A395H6E8"/>
<dbReference type="SUPFAM" id="SSF53474">
    <property type="entry name" value="alpha/beta-Hydrolases"/>
    <property type="match status" value="1"/>
</dbReference>
<dbReference type="PANTHER" id="PTHR43433:SF5">
    <property type="entry name" value="AB HYDROLASE-1 DOMAIN-CONTAINING PROTEIN"/>
    <property type="match status" value="1"/>
</dbReference>
<gene>
    <name evidence="4" type="ORF">BO80DRAFT_432736</name>
</gene>
<dbReference type="Proteomes" id="UP000249402">
    <property type="component" value="Unassembled WGS sequence"/>
</dbReference>
<dbReference type="InterPro" id="IPR050471">
    <property type="entry name" value="AB_hydrolase"/>
</dbReference>